<protein>
    <submittedName>
        <fullName evidence="1">Uncharacterized protein</fullName>
    </submittedName>
</protein>
<dbReference type="EMBL" id="BSYO01000007">
    <property type="protein sequence ID" value="GMH07514.1"/>
    <property type="molecule type" value="Genomic_DNA"/>
</dbReference>
<gene>
    <name evidence="1" type="ORF">Nepgr_009354</name>
</gene>
<evidence type="ECO:0000313" key="2">
    <source>
        <dbReference type="Proteomes" id="UP001279734"/>
    </source>
</evidence>
<evidence type="ECO:0000313" key="1">
    <source>
        <dbReference type="EMBL" id="GMH07514.1"/>
    </source>
</evidence>
<organism evidence="1 2">
    <name type="scientific">Nepenthes gracilis</name>
    <name type="common">Slender pitcher plant</name>
    <dbReference type="NCBI Taxonomy" id="150966"/>
    <lineage>
        <taxon>Eukaryota</taxon>
        <taxon>Viridiplantae</taxon>
        <taxon>Streptophyta</taxon>
        <taxon>Embryophyta</taxon>
        <taxon>Tracheophyta</taxon>
        <taxon>Spermatophyta</taxon>
        <taxon>Magnoliopsida</taxon>
        <taxon>eudicotyledons</taxon>
        <taxon>Gunneridae</taxon>
        <taxon>Pentapetalae</taxon>
        <taxon>Caryophyllales</taxon>
        <taxon>Nepenthaceae</taxon>
        <taxon>Nepenthes</taxon>
    </lineage>
</organism>
<reference evidence="1" key="1">
    <citation type="submission" date="2023-05" db="EMBL/GenBank/DDBJ databases">
        <title>Nepenthes gracilis genome sequencing.</title>
        <authorList>
            <person name="Fukushima K."/>
        </authorList>
    </citation>
    <scope>NUCLEOTIDE SEQUENCE</scope>
    <source>
        <strain evidence="1">SING2019-196</strain>
    </source>
</reference>
<name>A0AAD3XK95_NEPGR</name>
<proteinExistence type="predicted"/>
<comment type="caution">
    <text evidence="1">The sequence shown here is derived from an EMBL/GenBank/DDBJ whole genome shotgun (WGS) entry which is preliminary data.</text>
</comment>
<keyword evidence="2" id="KW-1185">Reference proteome</keyword>
<accession>A0AAD3XK95</accession>
<dbReference type="AlphaFoldDB" id="A0AAD3XK95"/>
<dbReference type="Proteomes" id="UP001279734">
    <property type="component" value="Unassembled WGS sequence"/>
</dbReference>
<sequence length="67" mass="7155">MELLVEVIAGEICLLLCRCKCHRLMQGSLLGCVSGAGAAVEDAGRMDHDAGVTKTVLSELWLRIQLG</sequence>